<keyword evidence="7" id="KW-1185">Reference proteome</keyword>
<evidence type="ECO:0000313" key="7">
    <source>
        <dbReference type="Proteomes" id="UP000193685"/>
    </source>
</evidence>
<gene>
    <name evidence="6" type="ORF">BCR37DRAFT_347185</name>
</gene>
<name>A0A1Y2FF99_PROLT</name>
<comment type="caution">
    <text evidence="6">The sequence shown here is derived from an EMBL/GenBank/DDBJ whole genome shotgun (WGS) entry which is preliminary data.</text>
</comment>
<dbReference type="Pfam" id="PF03619">
    <property type="entry name" value="Solute_trans_a"/>
    <property type="match status" value="1"/>
</dbReference>
<feature type="transmembrane region" description="Helical" evidence="5">
    <location>
        <begin position="52"/>
        <end position="74"/>
    </location>
</feature>
<keyword evidence="3 5" id="KW-1133">Transmembrane helix</keyword>
<feature type="transmembrane region" description="Helical" evidence="5">
    <location>
        <begin position="186"/>
        <end position="207"/>
    </location>
</feature>
<protein>
    <submittedName>
        <fullName evidence="6">Organic solute transporter Ostalpha-domain-containing protein</fullName>
    </submittedName>
</protein>
<proteinExistence type="predicted"/>
<dbReference type="RefSeq" id="XP_040725470.1">
    <property type="nucleotide sequence ID" value="XM_040867749.1"/>
</dbReference>
<sequence length="438" mass="49102">MGGPGSGSSGRLSDQTWPLVAAGCASIFSTFVSIISLWTHLKQYRKPIMQRYVVRIMLMVPLYAIASWCSLLSFTAADFIDPIRDVYEAFVIYCFFNLLVNYLGGERSIIIMTHGRAPKAHPWPMRYCCSKVDISDPYTFLTIKRGILQYAWLKPALALATVIMKATGTFQEGYIGLSSGYFWSGLLYNVSITISLYCLAMFWVCLHDDLVPFRPVPKFLVIKLVIFASYWQGFALSLLVAAGFIPDSPGYSADNISVAIQDLLTCFEMPFFALAHWYAFSVSDYADPTIGSSRMTILYAARDAFGAGDLMVDTKETLFGKGYDYQLFDPSENVMAHADSDRLSRIKEGLRYERGGKGKHWIPQPGQTTAKTPLLSRVAGDGYTSLKMPDAEQRHDAFAQVKHWNAPPPINLEIDDEDEALFNKAREMEFGDYNFPVV</sequence>
<dbReference type="AlphaFoldDB" id="A0A1Y2FF99"/>
<dbReference type="InterPro" id="IPR005178">
    <property type="entry name" value="Ostalpha/TMEM184C"/>
</dbReference>
<dbReference type="SMART" id="SM01417">
    <property type="entry name" value="Solute_trans_a"/>
    <property type="match status" value="1"/>
</dbReference>
<evidence type="ECO:0000256" key="2">
    <source>
        <dbReference type="ARBA" id="ARBA00022692"/>
    </source>
</evidence>
<evidence type="ECO:0000256" key="4">
    <source>
        <dbReference type="ARBA" id="ARBA00023136"/>
    </source>
</evidence>
<feature type="transmembrane region" description="Helical" evidence="5">
    <location>
        <begin position="147"/>
        <end position="166"/>
    </location>
</feature>
<feature type="non-terminal residue" evidence="6">
    <location>
        <position position="438"/>
    </location>
</feature>
<organism evidence="6 7">
    <name type="scientific">Protomyces lactucae-debilis</name>
    <dbReference type="NCBI Taxonomy" id="2754530"/>
    <lineage>
        <taxon>Eukaryota</taxon>
        <taxon>Fungi</taxon>
        <taxon>Dikarya</taxon>
        <taxon>Ascomycota</taxon>
        <taxon>Taphrinomycotina</taxon>
        <taxon>Taphrinomycetes</taxon>
        <taxon>Taphrinales</taxon>
        <taxon>Protomycetaceae</taxon>
        <taxon>Protomyces</taxon>
    </lineage>
</organism>
<dbReference type="Proteomes" id="UP000193685">
    <property type="component" value="Unassembled WGS sequence"/>
</dbReference>
<accession>A0A1Y2FF99</accession>
<keyword evidence="4 5" id="KW-0472">Membrane</keyword>
<reference evidence="6 7" key="1">
    <citation type="submission" date="2016-07" db="EMBL/GenBank/DDBJ databases">
        <title>Pervasive Adenine N6-methylation of Active Genes in Fungi.</title>
        <authorList>
            <consortium name="DOE Joint Genome Institute"/>
            <person name="Mondo S.J."/>
            <person name="Dannebaum R.O."/>
            <person name="Kuo R.C."/>
            <person name="Labutti K."/>
            <person name="Haridas S."/>
            <person name="Kuo A."/>
            <person name="Salamov A."/>
            <person name="Ahrendt S.R."/>
            <person name="Lipzen A."/>
            <person name="Sullivan W."/>
            <person name="Andreopoulos W.B."/>
            <person name="Clum A."/>
            <person name="Lindquist E."/>
            <person name="Daum C."/>
            <person name="Ramamoorthy G.K."/>
            <person name="Gryganskyi A."/>
            <person name="Culley D."/>
            <person name="Magnuson J.K."/>
            <person name="James T.Y."/>
            <person name="O'Malley M.A."/>
            <person name="Stajich J.E."/>
            <person name="Spatafora J.W."/>
            <person name="Visel A."/>
            <person name="Grigoriev I.V."/>
        </authorList>
    </citation>
    <scope>NUCLEOTIDE SEQUENCE [LARGE SCALE GENOMIC DNA]</scope>
    <source>
        <strain evidence="6 7">12-1054</strain>
    </source>
</reference>
<comment type="subcellular location">
    <subcellularLocation>
        <location evidence="1">Membrane</location>
        <topology evidence="1">Multi-pass membrane protein</topology>
    </subcellularLocation>
</comment>
<feature type="transmembrane region" description="Helical" evidence="5">
    <location>
        <begin position="20"/>
        <end position="40"/>
    </location>
</feature>
<evidence type="ECO:0000256" key="3">
    <source>
        <dbReference type="ARBA" id="ARBA00022989"/>
    </source>
</evidence>
<feature type="transmembrane region" description="Helical" evidence="5">
    <location>
        <begin position="219"/>
        <end position="245"/>
    </location>
</feature>
<dbReference type="EMBL" id="MCFI01000009">
    <property type="protein sequence ID" value="ORY82599.1"/>
    <property type="molecule type" value="Genomic_DNA"/>
</dbReference>
<evidence type="ECO:0000256" key="5">
    <source>
        <dbReference type="SAM" id="Phobius"/>
    </source>
</evidence>
<dbReference type="OMA" id="AFAIAHW"/>
<evidence type="ECO:0000256" key="1">
    <source>
        <dbReference type="ARBA" id="ARBA00004141"/>
    </source>
</evidence>
<dbReference type="PANTHER" id="PTHR23423">
    <property type="entry name" value="ORGANIC SOLUTE TRANSPORTER-RELATED"/>
    <property type="match status" value="1"/>
</dbReference>
<keyword evidence="2 5" id="KW-0812">Transmembrane</keyword>
<dbReference type="GO" id="GO:0016020">
    <property type="term" value="C:membrane"/>
    <property type="evidence" value="ECO:0007669"/>
    <property type="project" value="UniProtKB-SubCell"/>
</dbReference>
<dbReference type="STRING" id="56484.A0A1Y2FF99"/>
<dbReference type="OrthoDB" id="5348404at2759"/>
<feature type="transmembrane region" description="Helical" evidence="5">
    <location>
        <begin position="86"/>
        <end position="104"/>
    </location>
</feature>
<dbReference type="GeneID" id="63784348"/>
<evidence type="ECO:0000313" key="6">
    <source>
        <dbReference type="EMBL" id="ORY82599.1"/>
    </source>
</evidence>